<proteinExistence type="predicted"/>
<evidence type="ECO:0000259" key="3">
    <source>
        <dbReference type="PROSITE" id="PS50089"/>
    </source>
</evidence>
<dbReference type="InterPro" id="IPR001841">
    <property type="entry name" value="Znf_RING"/>
</dbReference>
<organism evidence="4 5">
    <name type="scientific">Mucor lusitanicus CBS 277.49</name>
    <dbReference type="NCBI Taxonomy" id="747725"/>
    <lineage>
        <taxon>Eukaryota</taxon>
        <taxon>Fungi</taxon>
        <taxon>Fungi incertae sedis</taxon>
        <taxon>Mucoromycota</taxon>
        <taxon>Mucoromycotina</taxon>
        <taxon>Mucoromycetes</taxon>
        <taxon>Mucorales</taxon>
        <taxon>Mucorineae</taxon>
        <taxon>Mucoraceae</taxon>
        <taxon>Mucor</taxon>
    </lineage>
</organism>
<dbReference type="GO" id="GO:0008270">
    <property type="term" value="F:zinc ion binding"/>
    <property type="evidence" value="ECO:0007669"/>
    <property type="project" value="UniProtKB-KW"/>
</dbReference>
<keyword evidence="1" id="KW-0863">Zinc-finger</keyword>
<gene>
    <name evidence="4" type="ORF">MUCCIDRAFT_78961</name>
</gene>
<dbReference type="Gene3D" id="3.30.40.10">
    <property type="entry name" value="Zinc/RING finger domain, C3HC4 (zinc finger)"/>
    <property type="match status" value="1"/>
</dbReference>
<keyword evidence="1" id="KW-0479">Metal-binding</keyword>
<feature type="domain" description="RING-type" evidence="3">
    <location>
        <begin position="6"/>
        <end position="45"/>
    </location>
</feature>
<comment type="caution">
    <text evidence="4">The sequence shown here is derived from an EMBL/GenBank/DDBJ whole genome shotgun (WGS) entry which is preliminary data.</text>
</comment>
<dbReference type="OrthoDB" id="8062037at2759"/>
<sequence length="416" mass="47093">MKTMWCNLCSNVGKEPLVAIVNCGHVFDVDCIEEYFTTSLRCPICCQGTSSNDNTETSRWCRVFVSLKGDCSSSEFSKLKDDLAQDAIVIDELRKKLTCSENQAKSAEGIRENLLRTCGENKVQLDAIKKELADAKAIHLEDVQKISTYVEQIMDLTLAKKTHANEVDDLKKKNDTLARDLQSQRDKCTAMAKRNNYEKEYFDLKKSFDDVVAKQKIINSKYIEIAIADTSNPDAVRSHIQGLEKQLSISRAKENKLFADVKTLAKKKADIFDDRHRIFLEKCKLSSERNRLIRENDQLREKLGCTTAKQASSEWEEYASNHTAKDKDIQKQLKIAKKNASKWIAENQTLQQDLKASEEKIKTLEGSLNSITAEKVALQKAINETSNKNQVYQGSSTSASTTGWSTPFGEDLIFFR</sequence>
<keyword evidence="2" id="KW-0175">Coiled coil</keyword>
<dbReference type="EMBL" id="AMYB01000002">
    <property type="protein sequence ID" value="OAD05974.1"/>
    <property type="molecule type" value="Genomic_DNA"/>
</dbReference>
<dbReference type="SMART" id="SM00184">
    <property type="entry name" value="RING"/>
    <property type="match status" value="1"/>
</dbReference>
<feature type="coiled-coil region" evidence="2">
    <location>
        <begin position="333"/>
        <end position="388"/>
    </location>
</feature>
<keyword evidence="5" id="KW-1185">Reference proteome</keyword>
<dbReference type="AlphaFoldDB" id="A0A168N996"/>
<evidence type="ECO:0000256" key="2">
    <source>
        <dbReference type="SAM" id="Coils"/>
    </source>
</evidence>
<dbReference type="PROSITE" id="PS50089">
    <property type="entry name" value="ZF_RING_2"/>
    <property type="match status" value="1"/>
</dbReference>
<evidence type="ECO:0000256" key="1">
    <source>
        <dbReference type="PROSITE-ProRule" id="PRU00175"/>
    </source>
</evidence>
<reference evidence="4 5" key="1">
    <citation type="submission" date="2015-06" db="EMBL/GenBank/DDBJ databases">
        <title>Expansion of signal transduction pathways in fungi by whole-genome duplication.</title>
        <authorList>
            <consortium name="DOE Joint Genome Institute"/>
            <person name="Corrochano L.M."/>
            <person name="Kuo A."/>
            <person name="Marcet-Houben M."/>
            <person name="Polaino S."/>
            <person name="Salamov A."/>
            <person name="Villalobos J.M."/>
            <person name="Alvarez M.I."/>
            <person name="Avalos J."/>
            <person name="Benito E.P."/>
            <person name="Benoit I."/>
            <person name="Burger G."/>
            <person name="Camino L.P."/>
            <person name="Canovas D."/>
            <person name="Cerda-Olmedo E."/>
            <person name="Cheng J.-F."/>
            <person name="Dominguez A."/>
            <person name="Elias M."/>
            <person name="Eslava A.P."/>
            <person name="Glaser F."/>
            <person name="Grimwood J."/>
            <person name="Gutierrez G."/>
            <person name="Heitman J."/>
            <person name="Henrissat B."/>
            <person name="Iturriaga E.A."/>
            <person name="Lang B.F."/>
            <person name="Lavin J.L."/>
            <person name="Lee S."/>
            <person name="Li W."/>
            <person name="Lindquist E."/>
            <person name="Lopez-Garcia S."/>
            <person name="Luque E.M."/>
            <person name="Marcos A.T."/>
            <person name="Martin J."/>
            <person name="Mccluskey K."/>
            <person name="Medina H.R."/>
            <person name="Miralles-Duran A."/>
            <person name="Miyazaki A."/>
            <person name="Munoz-Torres E."/>
            <person name="Oguiza J.A."/>
            <person name="Ohm R."/>
            <person name="Olmedo M."/>
            <person name="Orejas M."/>
            <person name="Ortiz-Castellanos L."/>
            <person name="Pisabarro A.G."/>
            <person name="Rodriguez-Romero J."/>
            <person name="Ruiz-Herrera J."/>
            <person name="Ruiz-Vazquez R."/>
            <person name="Sanz C."/>
            <person name="Schackwitz W."/>
            <person name="Schmutz J."/>
            <person name="Shahriari M."/>
            <person name="Shelest E."/>
            <person name="Silva-Franco F."/>
            <person name="Soanes D."/>
            <person name="Syed K."/>
            <person name="Tagua V.G."/>
            <person name="Talbot N.J."/>
            <person name="Thon M."/>
            <person name="De Vries R.P."/>
            <person name="Wiebenga A."/>
            <person name="Yadav J.S."/>
            <person name="Braun E.L."/>
            <person name="Baker S."/>
            <person name="Garre V."/>
            <person name="Horwitz B."/>
            <person name="Torres-Martinez S."/>
            <person name="Idnurm A."/>
            <person name="Herrera-Estrella A."/>
            <person name="Gabaldon T."/>
            <person name="Grigoriev I.V."/>
        </authorList>
    </citation>
    <scope>NUCLEOTIDE SEQUENCE [LARGE SCALE GENOMIC DNA]</scope>
    <source>
        <strain evidence="4 5">CBS 277.49</strain>
    </source>
</reference>
<dbReference type="SUPFAM" id="SSF57850">
    <property type="entry name" value="RING/U-box"/>
    <property type="match status" value="1"/>
</dbReference>
<dbReference type="Pfam" id="PF13923">
    <property type="entry name" value="zf-C3HC4_2"/>
    <property type="match status" value="1"/>
</dbReference>
<name>A0A168N996_MUCCL</name>
<keyword evidence="1" id="KW-0862">Zinc</keyword>
<evidence type="ECO:0000313" key="5">
    <source>
        <dbReference type="Proteomes" id="UP000077051"/>
    </source>
</evidence>
<protein>
    <recommendedName>
        <fullName evidence="3">RING-type domain-containing protein</fullName>
    </recommendedName>
</protein>
<dbReference type="Proteomes" id="UP000077051">
    <property type="component" value="Unassembled WGS sequence"/>
</dbReference>
<dbReference type="InterPro" id="IPR013083">
    <property type="entry name" value="Znf_RING/FYVE/PHD"/>
</dbReference>
<feature type="coiled-coil region" evidence="2">
    <location>
        <begin position="153"/>
        <end position="187"/>
    </location>
</feature>
<accession>A0A168N996</accession>
<evidence type="ECO:0000313" key="4">
    <source>
        <dbReference type="EMBL" id="OAD05974.1"/>
    </source>
</evidence>
<dbReference type="VEuPathDB" id="FungiDB:MUCCIDRAFT_78961"/>